<organism evidence="1 2">
    <name type="scientific">Rhizoctonia solani</name>
    <dbReference type="NCBI Taxonomy" id="456999"/>
    <lineage>
        <taxon>Eukaryota</taxon>
        <taxon>Fungi</taxon>
        <taxon>Dikarya</taxon>
        <taxon>Basidiomycota</taxon>
        <taxon>Agaricomycotina</taxon>
        <taxon>Agaricomycetes</taxon>
        <taxon>Cantharellales</taxon>
        <taxon>Ceratobasidiaceae</taxon>
        <taxon>Rhizoctonia</taxon>
    </lineage>
</organism>
<proteinExistence type="predicted"/>
<protein>
    <submittedName>
        <fullName evidence="1">Uncharacterized protein</fullName>
    </submittedName>
</protein>
<sequence length="79" mass="8672">MEGRGQTPVGKLKNATKAAVKSALEDMSEFIGIMIDVAKDDESLDELLTELQIRVNALETYLTSPSLEWGDDTLALVFK</sequence>
<reference evidence="1" key="1">
    <citation type="submission" date="2021-01" db="EMBL/GenBank/DDBJ databases">
        <authorList>
            <person name="Kaushik A."/>
        </authorList>
    </citation>
    <scope>NUCLEOTIDE SEQUENCE</scope>
    <source>
        <strain evidence="1">AG1-1B</strain>
    </source>
</reference>
<dbReference type="EMBL" id="CAJMWQ010001031">
    <property type="protein sequence ID" value="CAE6430076.1"/>
    <property type="molecule type" value="Genomic_DNA"/>
</dbReference>
<comment type="caution">
    <text evidence="1">The sequence shown here is derived from an EMBL/GenBank/DDBJ whole genome shotgun (WGS) entry which is preliminary data.</text>
</comment>
<evidence type="ECO:0000313" key="1">
    <source>
        <dbReference type="EMBL" id="CAE6430076.1"/>
    </source>
</evidence>
<accession>A0A8H2XPB0</accession>
<gene>
    <name evidence="1" type="ORF">RDB_LOCUS58975</name>
</gene>
<name>A0A8H2XPB0_9AGAM</name>
<dbReference type="Proteomes" id="UP000663826">
    <property type="component" value="Unassembled WGS sequence"/>
</dbReference>
<dbReference type="AlphaFoldDB" id="A0A8H2XPB0"/>
<evidence type="ECO:0000313" key="2">
    <source>
        <dbReference type="Proteomes" id="UP000663826"/>
    </source>
</evidence>